<sequence length="135" mass="15552">MCSQSTYDNITDFKWYLSVLIDLTYVLNIDMVKVLSDDTFLLHAYEQVICSEVLCAATWIYEGHCSGWESFLEDLKRVINVMIEQIEQSGSSTKIEVQDCERVMMELDLYKVKTTTTMTRGHMAGCQSKHSENDI</sequence>
<evidence type="ECO:0000313" key="1">
    <source>
        <dbReference type="EMBL" id="KAG1791300.1"/>
    </source>
</evidence>
<protein>
    <submittedName>
        <fullName evidence="1">Uncharacterized protein</fullName>
    </submittedName>
</protein>
<proteinExistence type="predicted"/>
<keyword evidence="2" id="KW-1185">Reference proteome</keyword>
<organism evidence="1 2">
    <name type="scientific">Suillus subaureus</name>
    <dbReference type="NCBI Taxonomy" id="48587"/>
    <lineage>
        <taxon>Eukaryota</taxon>
        <taxon>Fungi</taxon>
        <taxon>Dikarya</taxon>
        <taxon>Basidiomycota</taxon>
        <taxon>Agaricomycotina</taxon>
        <taxon>Agaricomycetes</taxon>
        <taxon>Agaricomycetidae</taxon>
        <taxon>Boletales</taxon>
        <taxon>Suillineae</taxon>
        <taxon>Suillaceae</taxon>
        <taxon>Suillus</taxon>
    </lineage>
</organism>
<dbReference type="Proteomes" id="UP000807769">
    <property type="component" value="Unassembled WGS sequence"/>
</dbReference>
<dbReference type="GeneID" id="64627871"/>
<gene>
    <name evidence="1" type="ORF">BJ212DRAFT_1307605</name>
</gene>
<name>A0A9P7AKC0_9AGAM</name>
<reference evidence="1" key="1">
    <citation type="journal article" date="2020" name="New Phytol.">
        <title>Comparative genomics reveals dynamic genome evolution in host specialist ectomycorrhizal fungi.</title>
        <authorList>
            <person name="Lofgren L.A."/>
            <person name="Nguyen N.H."/>
            <person name="Vilgalys R."/>
            <person name="Ruytinx J."/>
            <person name="Liao H.L."/>
            <person name="Branco S."/>
            <person name="Kuo A."/>
            <person name="LaButti K."/>
            <person name="Lipzen A."/>
            <person name="Andreopoulos W."/>
            <person name="Pangilinan J."/>
            <person name="Riley R."/>
            <person name="Hundley H."/>
            <person name="Na H."/>
            <person name="Barry K."/>
            <person name="Grigoriev I.V."/>
            <person name="Stajich J.E."/>
            <person name="Kennedy P.G."/>
        </authorList>
    </citation>
    <scope>NUCLEOTIDE SEQUENCE</scope>
    <source>
        <strain evidence="1">MN1</strain>
    </source>
</reference>
<dbReference type="AlphaFoldDB" id="A0A9P7AKC0"/>
<dbReference type="EMBL" id="JABBWG010000603">
    <property type="protein sequence ID" value="KAG1791300.1"/>
    <property type="molecule type" value="Genomic_DNA"/>
</dbReference>
<dbReference type="OrthoDB" id="2692672at2759"/>
<accession>A0A9P7AKC0</accession>
<dbReference type="RefSeq" id="XP_041184802.1">
    <property type="nucleotide sequence ID" value="XM_041333854.1"/>
</dbReference>
<evidence type="ECO:0000313" key="2">
    <source>
        <dbReference type="Proteomes" id="UP000807769"/>
    </source>
</evidence>
<comment type="caution">
    <text evidence="1">The sequence shown here is derived from an EMBL/GenBank/DDBJ whole genome shotgun (WGS) entry which is preliminary data.</text>
</comment>